<dbReference type="InterPro" id="IPR001763">
    <property type="entry name" value="Rhodanese-like_dom"/>
</dbReference>
<dbReference type="RefSeq" id="WP_104828230.1">
    <property type="nucleotide sequence ID" value="NZ_PJCH01000001.1"/>
</dbReference>
<dbReference type="EMBL" id="PJCH01000001">
    <property type="protein sequence ID" value="PQA89528.1"/>
    <property type="molecule type" value="Genomic_DNA"/>
</dbReference>
<dbReference type="GO" id="GO:0004792">
    <property type="term" value="F:thiosulfate-cyanide sulfurtransferase activity"/>
    <property type="evidence" value="ECO:0007669"/>
    <property type="project" value="TreeGrafter"/>
</dbReference>
<feature type="domain" description="Rhodanese" evidence="1">
    <location>
        <begin position="26"/>
        <end position="114"/>
    </location>
</feature>
<evidence type="ECO:0000259" key="1">
    <source>
        <dbReference type="PROSITE" id="PS50206"/>
    </source>
</evidence>
<dbReference type="Gene3D" id="3.40.250.10">
    <property type="entry name" value="Rhodanese-like domain"/>
    <property type="match status" value="1"/>
</dbReference>
<organism evidence="2 3">
    <name type="scientific">Hyphococcus luteus</name>
    <dbReference type="NCBI Taxonomy" id="2058213"/>
    <lineage>
        <taxon>Bacteria</taxon>
        <taxon>Pseudomonadati</taxon>
        <taxon>Pseudomonadota</taxon>
        <taxon>Alphaproteobacteria</taxon>
        <taxon>Parvularculales</taxon>
        <taxon>Parvularculaceae</taxon>
        <taxon>Hyphococcus</taxon>
    </lineage>
</organism>
<dbReference type="CDD" id="cd00158">
    <property type="entry name" value="RHOD"/>
    <property type="match status" value="1"/>
</dbReference>
<dbReference type="SMART" id="SM00450">
    <property type="entry name" value="RHOD"/>
    <property type="match status" value="1"/>
</dbReference>
<dbReference type="InterPro" id="IPR036873">
    <property type="entry name" value="Rhodanese-like_dom_sf"/>
</dbReference>
<dbReference type="SUPFAM" id="SSF52821">
    <property type="entry name" value="Rhodanese/Cell cycle control phosphatase"/>
    <property type="match status" value="1"/>
</dbReference>
<dbReference type="AlphaFoldDB" id="A0A2S7KAN0"/>
<sequence>MAETKANPAQAVLHELEPKEVLALLEKHECLLIDVREPGEFEAERIPDAMLYPLSEFDASAIPFDGKRRIILQCGTGKRSAKAAGLAHQAGISDVTHLKGGLQAWKAAGMPVIAYDPSTGQSRERSA</sequence>
<dbReference type="Pfam" id="PF00581">
    <property type="entry name" value="Rhodanese"/>
    <property type="match status" value="1"/>
</dbReference>
<accession>A0A2S7KAN0</accession>
<dbReference type="PROSITE" id="PS50206">
    <property type="entry name" value="RHODANESE_3"/>
    <property type="match status" value="1"/>
</dbReference>
<keyword evidence="3" id="KW-1185">Reference proteome</keyword>
<dbReference type="OrthoDB" id="9807812at2"/>
<evidence type="ECO:0000313" key="3">
    <source>
        <dbReference type="Proteomes" id="UP000239504"/>
    </source>
</evidence>
<evidence type="ECO:0000313" key="2">
    <source>
        <dbReference type="EMBL" id="PQA89528.1"/>
    </source>
</evidence>
<keyword evidence="2" id="KW-0808">Transferase</keyword>
<dbReference type="PANTHER" id="PTHR44086:SF10">
    <property type="entry name" value="THIOSULFATE SULFURTRANSFERASE_RHODANESE-LIKE DOMAIN-CONTAINING PROTEIN 3"/>
    <property type="match status" value="1"/>
</dbReference>
<protein>
    <submittedName>
        <fullName evidence="2">Sulfurtransferase</fullName>
    </submittedName>
</protein>
<comment type="caution">
    <text evidence="2">The sequence shown here is derived from an EMBL/GenBank/DDBJ whole genome shotgun (WGS) entry which is preliminary data.</text>
</comment>
<name>A0A2S7KAN0_9PROT</name>
<dbReference type="PANTHER" id="PTHR44086">
    <property type="entry name" value="THIOSULFATE SULFURTRANSFERASE RDL2, MITOCHONDRIAL-RELATED"/>
    <property type="match status" value="1"/>
</dbReference>
<dbReference type="Proteomes" id="UP000239504">
    <property type="component" value="Unassembled WGS sequence"/>
</dbReference>
<gene>
    <name evidence="2" type="ORF">CW354_01260</name>
</gene>
<reference evidence="2 3" key="1">
    <citation type="submission" date="2017-12" db="EMBL/GenBank/DDBJ databases">
        <authorList>
            <person name="Hurst M.R.H."/>
        </authorList>
    </citation>
    <scope>NUCLEOTIDE SEQUENCE [LARGE SCALE GENOMIC DNA]</scope>
    <source>
        <strain evidence="2 3">SY-3-19</strain>
    </source>
</reference>
<proteinExistence type="predicted"/>